<protein>
    <submittedName>
        <fullName evidence="3">Copper(I) chaperone CopZ</fullName>
    </submittedName>
</protein>
<dbReference type="EMBL" id="FUHU01000036">
    <property type="protein sequence ID" value="SJM62231.1"/>
    <property type="molecule type" value="Genomic_DNA"/>
</dbReference>
<feature type="domain" description="HMA" evidence="2">
    <location>
        <begin position="39"/>
        <end position="107"/>
    </location>
</feature>
<keyword evidence="4" id="KW-1185">Reference proteome</keyword>
<dbReference type="RefSeq" id="WP_200810071.1">
    <property type="nucleotide sequence ID" value="NZ_FUHU01000036.1"/>
</dbReference>
<accession>A0A1R4G274</accession>
<evidence type="ECO:0000256" key="1">
    <source>
        <dbReference type="ARBA" id="ARBA00022723"/>
    </source>
</evidence>
<dbReference type="InterPro" id="IPR036163">
    <property type="entry name" value="HMA_dom_sf"/>
</dbReference>
<dbReference type="InterPro" id="IPR006121">
    <property type="entry name" value="HMA_dom"/>
</dbReference>
<evidence type="ECO:0000313" key="4">
    <source>
        <dbReference type="Proteomes" id="UP000195787"/>
    </source>
</evidence>
<evidence type="ECO:0000313" key="3">
    <source>
        <dbReference type="EMBL" id="SJM62231.1"/>
    </source>
</evidence>
<dbReference type="AlphaFoldDB" id="A0A1R4G274"/>
<dbReference type="InterPro" id="IPR017969">
    <property type="entry name" value="Heavy-metal-associated_CS"/>
</dbReference>
<sequence>MKQNIEITTPELIDDTQASGCCGGSCCGGGGEASADARQVTELTVEGMTCSHCVDSIITEVGGVEGVGNVTVSLVPGGQSTVFVQSDAPVDGAALEAAVVEAGYRTVLK</sequence>
<dbReference type="PROSITE" id="PS50846">
    <property type="entry name" value="HMA_2"/>
    <property type="match status" value="1"/>
</dbReference>
<dbReference type="Pfam" id="PF00403">
    <property type="entry name" value="HMA"/>
    <property type="match status" value="1"/>
</dbReference>
<organism evidence="3 4">
    <name type="scientific">Agrococcus casei LMG 22410</name>
    <dbReference type="NCBI Taxonomy" id="1255656"/>
    <lineage>
        <taxon>Bacteria</taxon>
        <taxon>Bacillati</taxon>
        <taxon>Actinomycetota</taxon>
        <taxon>Actinomycetes</taxon>
        <taxon>Micrococcales</taxon>
        <taxon>Microbacteriaceae</taxon>
        <taxon>Agrococcus</taxon>
    </lineage>
</organism>
<name>A0A1R4G274_9MICO</name>
<dbReference type="GO" id="GO:0046872">
    <property type="term" value="F:metal ion binding"/>
    <property type="evidence" value="ECO:0007669"/>
    <property type="project" value="UniProtKB-KW"/>
</dbReference>
<evidence type="ECO:0000259" key="2">
    <source>
        <dbReference type="PROSITE" id="PS50846"/>
    </source>
</evidence>
<reference evidence="3 4" key="1">
    <citation type="submission" date="2017-02" db="EMBL/GenBank/DDBJ databases">
        <authorList>
            <person name="Peterson S.W."/>
        </authorList>
    </citation>
    <scope>NUCLEOTIDE SEQUENCE [LARGE SCALE GENOMIC DNA]</scope>
    <source>
        <strain evidence="3 4">LMG 22410</strain>
    </source>
</reference>
<proteinExistence type="predicted"/>
<dbReference type="Gene3D" id="3.30.70.100">
    <property type="match status" value="1"/>
</dbReference>
<dbReference type="SUPFAM" id="SSF55008">
    <property type="entry name" value="HMA, heavy metal-associated domain"/>
    <property type="match status" value="1"/>
</dbReference>
<dbReference type="Proteomes" id="UP000195787">
    <property type="component" value="Unassembled WGS sequence"/>
</dbReference>
<gene>
    <name evidence="3" type="ORF">CZ674_08200</name>
</gene>
<keyword evidence="1" id="KW-0479">Metal-binding</keyword>
<dbReference type="GeneID" id="303174328"/>
<dbReference type="PROSITE" id="PS01047">
    <property type="entry name" value="HMA_1"/>
    <property type="match status" value="1"/>
</dbReference>